<proteinExistence type="predicted"/>
<keyword evidence="2" id="KW-0812">Transmembrane</keyword>
<feature type="transmembrane region" description="Helical" evidence="2">
    <location>
        <begin position="85"/>
        <end position="104"/>
    </location>
</feature>
<feature type="transmembrane region" description="Helical" evidence="2">
    <location>
        <begin position="20"/>
        <end position="39"/>
    </location>
</feature>
<evidence type="ECO:0000313" key="4">
    <source>
        <dbReference type="Proteomes" id="UP000250140"/>
    </source>
</evidence>
<dbReference type="Proteomes" id="UP000250140">
    <property type="component" value="Unassembled WGS sequence"/>
</dbReference>
<protein>
    <submittedName>
        <fullName evidence="3">Uncharacterized protein</fullName>
    </submittedName>
</protein>
<organism evidence="3 4">
    <name type="scientific">Glonium stellatum</name>
    <dbReference type="NCBI Taxonomy" id="574774"/>
    <lineage>
        <taxon>Eukaryota</taxon>
        <taxon>Fungi</taxon>
        <taxon>Dikarya</taxon>
        <taxon>Ascomycota</taxon>
        <taxon>Pezizomycotina</taxon>
        <taxon>Dothideomycetes</taxon>
        <taxon>Pleosporomycetidae</taxon>
        <taxon>Gloniales</taxon>
        <taxon>Gloniaceae</taxon>
        <taxon>Glonium</taxon>
    </lineage>
</organism>
<dbReference type="EMBL" id="KV751092">
    <property type="protein sequence ID" value="OCL01680.1"/>
    <property type="molecule type" value="Genomic_DNA"/>
</dbReference>
<name>A0A8E2ENF3_9PEZI</name>
<evidence type="ECO:0000256" key="1">
    <source>
        <dbReference type="SAM" id="MobiDB-lite"/>
    </source>
</evidence>
<dbReference type="AlphaFoldDB" id="A0A8E2ENF3"/>
<keyword evidence="4" id="KW-1185">Reference proteome</keyword>
<gene>
    <name evidence="3" type="ORF">AOQ84DRAFT_213164</name>
</gene>
<evidence type="ECO:0000256" key="2">
    <source>
        <dbReference type="SAM" id="Phobius"/>
    </source>
</evidence>
<feature type="region of interest" description="Disordered" evidence="1">
    <location>
        <begin position="128"/>
        <end position="153"/>
    </location>
</feature>
<evidence type="ECO:0000313" key="3">
    <source>
        <dbReference type="EMBL" id="OCL01680.1"/>
    </source>
</evidence>
<reference evidence="3 4" key="1">
    <citation type="journal article" date="2016" name="Nat. Commun.">
        <title>Ectomycorrhizal ecology is imprinted in the genome of the dominant symbiotic fungus Cenococcum geophilum.</title>
        <authorList>
            <consortium name="DOE Joint Genome Institute"/>
            <person name="Peter M."/>
            <person name="Kohler A."/>
            <person name="Ohm R.A."/>
            <person name="Kuo A."/>
            <person name="Krutzmann J."/>
            <person name="Morin E."/>
            <person name="Arend M."/>
            <person name="Barry K.W."/>
            <person name="Binder M."/>
            <person name="Choi C."/>
            <person name="Clum A."/>
            <person name="Copeland A."/>
            <person name="Grisel N."/>
            <person name="Haridas S."/>
            <person name="Kipfer T."/>
            <person name="LaButti K."/>
            <person name="Lindquist E."/>
            <person name="Lipzen A."/>
            <person name="Maire R."/>
            <person name="Meier B."/>
            <person name="Mihaltcheva S."/>
            <person name="Molinier V."/>
            <person name="Murat C."/>
            <person name="Poggeler S."/>
            <person name="Quandt C.A."/>
            <person name="Sperisen C."/>
            <person name="Tritt A."/>
            <person name="Tisserant E."/>
            <person name="Crous P.W."/>
            <person name="Henrissat B."/>
            <person name="Nehls U."/>
            <person name="Egli S."/>
            <person name="Spatafora J.W."/>
            <person name="Grigoriev I.V."/>
            <person name="Martin F.M."/>
        </authorList>
    </citation>
    <scope>NUCLEOTIDE SEQUENCE [LARGE SCALE GENOMIC DNA]</scope>
    <source>
        <strain evidence="3 4">CBS 207.34</strain>
    </source>
</reference>
<keyword evidence="2" id="KW-0472">Membrane</keyword>
<keyword evidence="2" id="KW-1133">Transmembrane helix</keyword>
<sequence length="191" mass="21058">MPISSEINLPGGLRVQSGQILIAFTINIVITRIAYFALFPRDVSCLPNWLAWSEFAWSERKENMLNCSPHTFITWANQLPHSPTSAWFILLILYPMLGTLGFMFGTGQPSHVTLDPPQVRPFVSFQTSSSPVTSEVGTLQDDDNESTCDSSDKELKIPRDILDQLELSETGPFSAPVETTPALGISLLGSE</sequence>
<feature type="compositionally biased region" description="Polar residues" evidence="1">
    <location>
        <begin position="128"/>
        <end position="137"/>
    </location>
</feature>
<accession>A0A8E2ENF3</accession>